<dbReference type="InterPro" id="IPR003591">
    <property type="entry name" value="Leu-rich_rpt_typical-subtyp"/>
</dbReference>
<protein>
    <submittedName>
        <fullName evidence="5">Leucine-rich repeat-containing protein 69-like</fullName>
    </submittedName>
</protein>
<dbReference type="InterPro" id="IPR055414">
    <property type="entry name" value="LRR_R13L4/SHOC2-like"/>
</dbReference>
<evidence type="ECO:0000256" key="2">
    <source>
        <dbReference type="ARBA" id="ARBA00022737"/>
    </source>
</evidence>
<dbReference type="GeneID" id="110981325"/>
<dbReference type="SUPFAM" id="SSF52058">
    <property type="entry name" value="L domain-like"/>
    <property type="match status" value="1"/>
</dbReference>
<name>A0A8B7YPB5_ACAPL</name>
<dbReference type="RefSeq" id="XP_022094512.1">
    <property type="nucleotide sequence ID" value="XM_022238820.1"/>
</dbReference>
<dbReference type="GO" id="GO:0005737">
    <property type="term" value="C:cytoplasm"/>
    <property type="evidence" value="ECO:0007669"/>
    <property type="project" value="TreeGrafter"/>
</dbReference>
<evidence type="ECO:0000313" key="5">
    <source>
        <dbReference type="RefSeq" id="XP_022094512.1"/>
    </source>
</evidence>
<dbReference type="InterPro" id="IPR032675">
    <property type="entry name" value="LRR_dom_sf"/>
</dbReference>
<dbReference type="Pfam" id="PF23598">
    <property type="entry name" value="LRR_14"/>
    <property type="match status" value="1"/>
</dbReference>
<dbReference type="AlphaFoldDB" id="A0A8B7YPB5"/>
<evidence type="ECO:0000259" key="3">
    <source>
        <dbReference type="Pfam" id="PF23598"/>
    </source>
</evidence>
<evidence type="ECO:0000313" key="4">
    <source>
        <dbReference type="Proteomes" id="UP000694845"/>
    </source>
</evidence>
<gene>
    <name evidence="5" type="primary">LOC110981325</name>
</gene>
<proteinExistence type="predicted"/>
<dbReference type="SMART" id="SM00369">
    <property type="entry name" value="LRR_TYP"/>
    <property type="match status" value="6"/>
</dbReference>
<dbReference type="Gene3D" id="3.80.10.10">
    <property type="entry name" value="Ribonuclease Inhibitor"/>
    <property type="match status" value="1"/>
</dbReference>
<feature type="domain" description="Disease resistance R13L4/SHOC-2-like LRR" evidence="3">
    <location>
        <begin position="111"/>
        <end position="198"/>
    </location>
</feature>
<accession>A0A8B7YPB5</accession>
<dbReference type="PANTHER" id="PTHR48051">
    <property type="match status" value="1"/>
</dbReference>
<reference evidence="5" key="1">
    <citation type="submission" date="2025-08" db="UniProtKB">
        <authorList>
            <consortium name="RefSeq"/>
        </authorList>
    </citation>
    <scope>IDENTIFICATION</scope>
</reference>
<dbReference type="Proteomes" id="UP000694845">
    <property type="component" value="Unplaced"/>
</dbReference>
<organism evidence="4 5">
    <name type="scientific">Acanthaster planci</name>
    <name type="common">Crown-of-thorns starfish</name>
    <dbReference type="NCBI Taxonomy" id="133434"/>
    <lineage>
        <taxon>Eukaryota</taxon>
        <taxon>Metazoa</taxon>
        <taxon>Echinodermata</taxon>
        <taxon>Eleutherozoa</taxon>
        <taxon>Asterozoa</taxon>
        <taxon>Asteroidea</taxon>
        <taxon>Valvatacea</taxon>
        <taxon>Valvatida</taxon>
        <taxon>Acanthasteridae</taxon>
        <taxon>Acanthaster</taxon>
    </lineage>
</organism>
<dbReference type="SMART" id="SM00364">
    <property type="entry name" value="LRR_BAC"/>
    <property type="match status" value="5"/>
</dbReference>
<keyword evidence="2" id="KW-0677">Repeat</keyword>
<dbReference type="OMA" id="CFNKSGH"/>
<dbReference type="CTD" id="100130742"/>
<dbReference type="OrthoDB" id="660555at2759"/>
<dbReference type="InterPro" id="IPR001611">
    <property type="entry name" value="Leu-rich_rpt"/>
</dbReference>
<sequence>MNFHTESGVQLLHIEASLGHLQMRLVKESKLRRYQQKRSKTMQVKLFKISQQYQVGELTTSELLSTCKHQNGPALRRLAVLNLGNNCLEELPESLATLHALEKLHLFGNQIKTIDAKIIGDLRNLTFLNLNNNQIKTIPSAINRLVNLQYLSLDGNQLTSLPAEMCALSKLTELHAAGNQLSALPLEIGFLVKLSRLHVQKNKIKELPEGLGKLIHLEIIDAAANEIRIFPTEIHKLPLKELYCEENPLLDALPVHSIQEEEILTLKEITARYVMKQLKDRRKMVKYGDKVFYEENPAWSYMRRAIRHYPNIRDMLAQASKCALCGASFLNTWLECVRFVDGHRDLKLSNSPGRVPIRALLCSYKCFNTPGHEFYGIAFP</sequence>
<keyword evidence="4" id="KW-1185">Reference proteome</keyword>
<dbReference type="KEGG" id="aplc:110981325"/>
<evidence type="ECO:0000256" key="1">
    <source>
        <dbReference type="ARBA" id="ARBA00022614"/>
    </source>
</evidence>
<dbReference type="InterPro" id="IPR050216">
    <property type="entry name" value="LRR_domain-containing"/>
</dbReference>
<dbReference type="PROSITE" id="PS51450">
    <property type="entry name" value="LRR"/>
    <property type="match status" value="2"/>
</dbReference>
<dbReference type="PANTHER" id="PTHR48051:SF57">
    <property type="entry name" value="LEUCINE RICH REPEAT CONTAINING 30"/>
    <property type="match status" value="1"/>
</dbReference>
<keyword evidence="1" id="KW-0433">Leucine-rich repeat</keyword>